<dbReference type="SUPFAM" id="SSF53098">
    <property type="entry name" value="Ribonuclease H-like"/>
    <property type="match status" value="1"/>
</dbReference>
<dbReference type="GO" id="GO:0008408">
    <property type="term" value="F:3'-5' exonuclease activity"/>
    <property type="evidence" value="ECO:0007669"/>
    <property type="project" value="TreeGrafter"/>
</dbReference>
<dbReference type="EMBL" id="JAAKGT010000001">
    <property type="protein sequence ID" value="NGM48451.1"/>
    <property type="molecule type" value="Genomic_DNA"/>
</dbReference>
<dbReference type="InterPro" id="IPR012337">
    <property type="entry name" value="RNaseH-like_sf"/>
</dbReference>
<evidence type="ECO:0000313" key="4">
    <source>
        <dbReference type="EMBL" id="NGM48451.1"/>
    </source>
</evidence>
<dbReference type="GO" id="GO:0005829">
    <property type="term" value="C:cytosol"/>
    <property type="evidence" value="ECO:0007669"/>
    <property type="project" value="TreeGrafter"/>
</dbReference>
<dbReference type="Gene3D" id="3.30.420.10">
    <property type="entry name" value="Ribonuclease H-like superfamily/Ribonuclease H"/>
    <property type="match status" value="1"/>
</dbReference>
<keyword evidence="4" id="KW-0269">Exonuclease</keyword>
<dbReference type="PANTHER" id="PTHR30231:SF37">
    <property type="entry name" value="EXODEOXYRIBONUCLEASE 10"/>
    <property type="match status" value="1"/>
</dbReference>
<dbReference type="GO" id="GO:0045004">
    <property type="term" value="P:DNA replication proofreading"/>
    <property type="evidence" value="ECO:0007669"/>
    <property type="project" value="TreeGrafter"/>
</dbReference>
<reference evidence="4" key="1">
    <citation type="submission" date="2020-02" db="EMBL/GenBank/DDBJ databases">
        <authorList>
            <person name="Gao J."/>
            <person name="Sun J."/>
        </authorList>
    </citation>
    <scope>NUCLEOTIDE SEQUENCE</scope>
    <source>
        <strain evidence="4">602-2</strain>
    </source>
</reference>
<dbReference type="InterPro" id="IPR013520">
    <property type="entry name" value="Ribonucl_H"/>
</dbReference>
<dbReference type="SMART" id="SM00479">
    <property type="entry name" value="EXOIII"/>
    <property type="match status" value="1"/>
</dbReference>
<comment type="caution">
    <text evidence="4">The sequence shown here is derived from an EMBL/GenBank/DDBJ whole genome shotgun (WGS) entry which is preliminary data.</text>
</comment>
<evidence type="ECO:0000256" key="2">
    <source>
        <dbReference type="ARBA" id="ARBA00026073"/>
    </source>
</evidence>
<sequence>MTISPEALEAMARTLEESGRYRVLRRLDGPRHIGGSATGIVRQGIVLDLETTGLDPRNDEIIEFGLVPFTYDAGGRILSVGEPFSRLRQPAGPISPEITRLTGLTDAMVAGQVVDPAEVAAFIASAALIVAHNAAFDRRFAEAFCPDFAFKPWACSYAQIDWRTAGFESGKLAFLAAGYGFYHEGHRASHDCLATLEILSAPLPGTGGTGFQTLLATARKTSVRIWADQAPFELKDVLKARGYRWNGEAGPAPRAWYIDVDEADRDAEIAFLSSDIYRGAVDPLTRRITAFERFSERA</sequence>
<feature type="domain" description="Exonuclease" evidence="3">
    <location>
        <begin position="43"/>
        <end position="208"/>
    </location>
</feature>
<dbReference type="NCBIfam" id="NF006615">
    <property type="entry name" value="PRK09182.1"/>
    <property type="match status" value="1"/>
</dbReference>
<dbReference type="AlphaFoldDB" id="A0A6G4QSD0"/>
<dbReference type="RefSeq" id="WP_165255731.1">
    <property type="nucleotide sequence ID" value="NZ_JAAKGT010000001.1"/>
</dbReference>
<dbReference type="CDD" id="cd06127">
    <property type="entry name" value="DEDDh"/>
    <property type="match status" value="1"/>
</dbReference>
<dbReference type="Pfam" id="PF00929">
    <property type="entry name" value="RNase_T"/>
    <property type="match status" value="1"/>
</dbReference>
<keyword evidence="4" id="KW-0378">Hydrolase</keyword>
<accession>A0A6G4QSD0</accession>
<proteinExistence type="predicted"/>
<dbReference type="PANTHER" id="PTHR30231">
    <property type="entry name" value="DNA POLYMERASE III SUBUNIT EPSILON"/>
    <property type="match status" value="1"/>
</dbReference>
<protein>
    <submittedName>
        <fullName evidence="4">3'-5' exonuclease</fullName>
    </submittedName>
</protein>
<dbReference type="GO" id="GO:0003676">
    <property type="term" value="F:nucleic acid binding"/>
    <property type="evidence" value="ECO:0007669"/>
    <property type="project" value="InterPro"/>
</dbReference>
<comment type="function">
    <text evidence="1">DNA polymerase III is a complex, multichain enzyme responsible for most of the replicative synthesis in bacteria. The epsilon subunit contain the editing function and is a proofreading 3'-5' exonuclease.</text>
</comment>
<evidence type="ECO:0000259" key="3">
    <source>
        <dbReference type="SMART" id="SM00479"/>
    </source>
</evidence>
<dbReference type="InterPro" id="IPR036397">
    <property type="entry name" value="RNaseH_sf"/>
</dbReference>
<gene>
    <name evidence="4" type="ORF">G5B46_02400</name>
</gene>
<keyword evidence="4" id="KW-0540">Nuclease</keyword>
<comment type="subunit">
    <text evidence="2">DNA polymerase III contains a core (composed of alpha, epsilon and theta chains) that associates with a tau subunit. This core dimerizes to form the POLIII' complex. PolIII' associates with the gamma complex (composed of gamma, delta, delta', psi and chi chains) and with the beta chain to form the complete DNA polymerase III complex.</text>
</comment>
<evidence type="ECO:0000256" key="1">
    <source>
        <dbReference type="ARBA" id="ARBA00025483"/>
    </source>
</evidence>
<dbReference type="FunFam" id="3.30.420.10:FF:000045">
    <property type="entry name" value="3'-5' exonuclease DinG"/>
    <property type="match status" value="1"/>
</dbReference>
<name>A0A6G4QSD0_9CAUL</name>
<organism evidence="4">
    <name type="scientific">Caulobacter sp. 602-2</name>
    <dbReference type="NCBI Taxonomy" id="2710887"/>
    <lineage>
        <taxon>Bacteria</taxon>
        <taxon>Pseudomonadati</taxon>
        <taxon>Pseudomonadota</taxon>
        <taxon>Alphaproteobacteria</taxon>
        <taxon>Caulobacterales</taxon>
        <taxon>Caulobacteraceae</taxon>
        <taxon>Caulobacter</taxon>
    </lineage>
</organism>